<dbReference type="EMBL" id="LR798293">
    <property type="protein sequence ID" value="CAB5220830.1"/>
    <property type="molecule type" value="Genomic_DNA"/>
</dbReference>
<protein>
    <submittedName>
        <fullName evidence="1">Uncharacterized protein</fullName>
    </submittedName>
</protein>
<accession>A0A6J7WST4</accession>
<organism evidence="1">
    <name type="scientific">uncultured Caudovirales phage</name>
    <dbReference type="NCBI Taxonomy" id="2100421"/>
    <lineage>
        <taxon>Viruses</taxon>
        <taxon>Duplodnaviria</taxon>
        <taxon>Heunggongvirae</taxon>
        <taxon>Uroviricota</taxon>
        <taxon>Caudoviricetes</taxon>
        <taxon>Peduoviridae</taxon>
        <taxon>Maltschvirus</taxon>
        <taxon>Maltschvirus maltsch</taxon>
    </lineage>
</organism>
<gene>
    <name evidence="1" type="ORF">UFOVP240_42</name>
</gene>
<evidence type="ECO:0000313" key="1">
    <source>
        <dbReference type="EMBL" id="CAB5220830.1"/>
    </source>
</evidence>
<sequence length="80" mass="9269">MNERIRELAEQAGYEKDMFGIGHWDMPECKKFAELIVQECISINRQRMFLDSEGDSLRVAHNNALLCANFDMFDHFGVGE</sequence>
<proteinExistence type="predicted"/>
<reference evidence="1" key="1">
    <citation type="submission" date="2020-05" db="EMBL/GenBank/DDBJ databases">
        <authorList>
            <person name="Chiriac C."/>
            <person name="Salcher M."/>
            <person name="Ghai R."/>
            <person name="Kavagutti S V."/>
        </authorList>
    </citation>
    <scope>NUCLEOTIDE SEQUENCE</scope>
</reference>
<name>A0A6J7WST4_9CAUD</name>